<feature type="transmembrane region" description="Helical" evidence="7">
    <location>
        <begin position="145"/>
        <end position="168"/>
    </location>
</feature>
<dbReference type="EMBL" id="JAPNUD010000086">
    <property type="protein sequence ID" value="MDA0644123.1"/>
    <property type="molecule type" value="Genomic_DNA"/>
</dbReference>
<keyword evidence="6 7" id="KW-0472">Membrane</keyword>
<accession>A0ABT4T3M4</accession>
<dbReference type="CDD" id="cd06261">
    <property type="entry name" value="TM_PBP2"/>
    <property type="match status" value="1"/>
</dbReference>
<proteinExistence type="inferred from homology"/>
<evidence type="ECO:0000256" key="7">
    <source>
        <dbReference type="RuleBase" id="RU363032"/>
    </source>
</evidence>
<keyword evidence="4 7" id="KW-0812">Transmembrane</keyword>
<feature type="transmembrane region" description="Helical" evidence="7">
    <location>
        <begin position="119"/>
        <end position="139"/>
    </location>
</feature>
<comment type="caution">
    <text evidence="9">The sequence shown here is derived from an EMBL/GenBank/DDBJ whole genome shotgun (WGS) entry which is preliminary data.</text>
</comment>
<feature type="transmembrane region" description="Helical" evidence="7">
    <location>
        <begin position="189"/>
        <end position="220"/>
    </location>
</feature>
<dbReference type="PANTHER" id="PTHR30151:SF25">
    <property type="entry name" value="TAURINE TRANSPORT SYSTEM PERMEASE PROTEIN TAUC"/>
    <property type="match status" value="1"/>
</dbReference>
<dbReference type="InterPro" id="IPR035906">
    <property type="entry name" value="MetI-like_sf"/>
</dbReference>
<dbReference type="SUPFAM" id="SSF161098">
    <property type="entry name" value="MetI-like"/>
    <property type="match status" value="1"/>
</dbReference>
<feature type="domain" description="ABC transmembrane type-1" evidence="8">
    <location>
        <begin position="79"/>
        <end position="263"/>
    </location>
</feature>
<comment type="similarity">
    <text evidence="7">Belongs to the binding-protein-dependent transport system permease family.</text>
</comment>
<organism evidence="9 10">
    <name type="scientific">Nonomuraea ferruginea</name>
    <dbReference type="NCBI Taxonomy" id="46174"/>
    <lineage>
        <taxon>Bacteria</taxon>
        <taxon>Bacillati</taxon>
        <taxon>Actinomycetota</taxon>
        <taxon>Actinomycetes</taxon>
        <taxon>Streptosporangiales</taxon>
        <taxon>Streptosporangiaceae</taxon>
        <taxon>Nonomuraea</taxon>
    </lineage>
</organism>
<evidence type="ECO:0000256" key="1">
    <source>
        <dbReference type="ARBA" id="ARBA00004651"/>
    </source>
</evidence>
<evidence type="ECO:0000256" key="3">
    <source>
        <dbReference type="ARBA" id="ARBA00022475"/>
    </source>
</evidence>
<reference evidence="9 10" key="1">
    <citation type="submission" date="2022-11" db="EMBL/GenBank/DDBJ databases">
        <title>Nonomuraea corallina sp. nov., a new species of the genus Nonomuraea isolated from sea side sediment in Thai sea.</title>
        <authorList>
            <person name="Ngamcharungchit C."/>
            <person name="Matsumoto A."/>
            <person name="Suriyachadkun C."/>
            <person name="Panbangred W."/>
            <person name="Inahashi Y."/>
            <person name="Intra B."/>
        </authorList>
    </citation>
    <scope>NUCLEOTIDE SEQUENCE [LARGE SCALE GENOMIC DNA]</scope>
    <source>
        <strain evidence="9 10">DSM 43553</strain>
    </source>
</reference>
<protein>
    <submittedName>
        <fullName evidence="9">ABC transporter permease</fullName>
    </submittedName>
</protein>
<dbReference type="Gene3D" id="1.10.3720.10">
    <property type="entry name" value="MetI-like"/>
    <property type="match status" value="1"/>
</dbReference>
<gene>
    <name evidence="9" type="ORF">OUY24_26135</name>
</gene>
<keyword evidence="2 7" id="KW-0813">Transport</keyword>
<dbReference type="Pfam" id="PF00528">
    <property type="entry name" value="BPD_transp_1"/>
    <property type="match status" value="1"/>
</dbReference>
<evidence type="ECO:0000313" key="9">
    <source>
        <dbReference type="EMBL" id="MDA0644123.1"/>
    </source>
</evidence>
<feature type="transmembrane region" description="Helical" evidence="7">
    <location>
        <begin position="28"/>
        <end position="48"/>
    </location>
</feature>
<dbReference type="PROSITE" id="PS50928">
    <property type="entry name" value="ABC_TM1"/>
    <property type="match status" value="1"/>
</dbReference>
<evidence type="ECO:0000256" key="6">
    <source>
        <dbReference type="ARBA" id="ARBA00023136"/>
    </source>
</evidence>
<dbReference type="InterPro" id="IPR000515">
    <property type="entry name" value="MetI-like"/>
</dbReference>
<feature type="transmembrane region" description="Helical" evidence="7">
    <location>
        <begin position="240"/>
        <end position="259"/>
    </location>
</feature>
<evidence type="ECO:0000256" key="5">
    <source>
        <dbReference type="ARBA" id="ARBA00022989"/>
    </source>
</evidence>
<dbReference type="RefSeq" id="WP_148031150.1">
    <property type="nucleotide sequence ID" value="NZ_BAABFD010000023.1"/>
</dbReference>
<name>A0ABT4T3M4_9ACTN</name>
<feature type="transmembrane region" description="Helical" evidence="7">
    <location>
        <begin position="87"/>
        <end position="107"/>
    </location>
</feature>
<keyword evidence="10" id="KW-1185">Reference proteome</keyword>
<evidence type="ECO:0000313" key="10">
    <source>
        <dbReference type="Proteomes" id="UP001212498"/>
    </source>
</evidence>
<evidence type="ECO:0000259" key="8">
    <source>
        <dbReference type="PROSITE" id="PS50928"/>
    </source>
</evidence>
<comment type="subcellular location">
    <subcellularLocation>
        <location evidence="1 7">Cell membrane</location>
        <topology evidence="1 7">Multi-pass membrane protein</topology>
    </subcellularLocation>
</comment>
<evidence type="ECO:0000256" key="2">
    <source>
        <dbReference type="ARBA" id="ARBA00022448"/>
    </source>
</evidence>
<keyword evidence="5 7" id="KW-1133">Transmembrane helix</keyword>
<dbReference type="PANTHER" id="PTHR30151">
    <property type="entry name" value="ALKANE SULFONATE ABC TRANSPORTER-RELATED, MEMBRANE SUBUNIT"/>
    <property type="match status" value="1"/>
</dbReference>
<evidence type="ECO:0000256" key="4">
    <source>
        <dbReference type="ARBA" id="ARBA00022692"/>
    </source>
</evidence>
<keyword evidence="3" id="KW-1003">Cell membrane</keyword>
<sequence>MSTTLYRRPGVAELHPVRTRRRWNATKVVLGVSVPVGFVVLWQLSAVLEWVDPFLYPPPSRLIPGLVALWEDGKLVEATVTSVRRVILGYLLGAAGGLVVGLLMGMSRVLRAALEPFSWAWYTVPKLALLPIFLTIFGFGDTSVVVLIAATVYFFVWISVMSAVMAVPTGYREAALMLRANRWEMFRHVLLPAALPEIFVGLRISAGVSVLMLVGIEFVISDQGLGYLIEQGRTLLLLEQSYVGIVLVALIGYLFALLVKAIGRLFIRWTSDDNAIIPT</sequence>
<dbReference type="Proteomes" id="UP001212498">
    <property type="component" value="Unassembled WGS sequence"/>
</dbReference>